<keyword evidence="4" id="KW-1185">Reference proteome</keyword>
<evidence type="ECO:0000313" key="4">
    <source>
        <dbReference type="Proteomes" id="UP000198307"/>
    </source>
</evidence>
<feature type="transmembrane region" description="Helical" evidence="1">
    <location>
        <begin position="82"/>
        <end position="105"/>
    </location>
</feature>
<feature type="transmembrane region" description="Helical" evidence="1">
    <location>
        <begin position="12"/>
        <end position="31"/>
    </location>
</feature>
<proteinExistence type="predicted"/>
<keyword evidence="1" id="KW-1133">Transmembrane helix</keyword>
<sequence length="164" mass="17314">MTGAAKGLMTRDSVSGLAMIVIGALVLKFALDIEITEQGGIGPRVFPLAGGGAIFGLGLVQTVNAIRIPLAQRDLPRLRDMLPVLLLCGLAILYLIAITLFGYLIGTAACAPLTLMLFGVRSPVAMLVAAVLCPLIYHLVFFVGLGVFPPYGAWFDLLDVIQGF</sequence>
<name>A0A239PUF0_9RHOB</name>
<keyword evidence="1" id="KW-0812">Transmembrane</keyword>
<dbReference type="EMBL" id="FZQB01000005">
    <property type="protein sequence ID" value="SNT73653.1"/>
    <property type="molecule type" value="Genomic_DNA"/>
</dbReference>
<evidence type="ECO:0000313" key="3">
    <source>
        <dbReference type="EMBL" id="SNT73653.1"/>
    </source>
</evidence>
<keyword evidence="1" id="KW-0472">Membrane</keyword>
<gene>
    <name evidence="3" type="ORF">SAMN05444959_105135</name>
</gene>
<feature type="transmembrane region" description="Helical" evidence="1">
    <location>
        <begin position="51"/>
        <end position="70"/>
    </location>
</feature>
<organism evidence="3 4">
    <name type="scientific">Paracoccus seriniphilus</name>
    <dbReference type="NCBI Taxonomy" id="184748"/>
    <lineage>
        <taxon>Bacteria</taxon>
        <taxon>Pseudomonadati</taxon>
        <taxon>Pseudomonadota</taxon>
        <taxon>Alphaproteobacteria</taxon>
        <taxon>Rhodobacterales</taxon>
        <taxon>Paracoccaceae</taxon>
        <taxon>Paracoccus</taxon>
    </lineage>
</organism>
<feature type="transmembrane region" description="Helical" evidence="1">
    <location>
        <begin position="125"/>
        <end position="148"/>
    </location>
</feature>
<dbReference type="Proteomes" id="UP000198307">
    <property type="component" value="Unassembled WGS sequence"/>
</dbReference>
<reference evidence="3 4" key="1">
    <citation type="submission" date="2017-07" db="EMBL/GenBank/DDBJ databases">
        <authorList>
            <person name="Sun Z.S."/>
            <person name="Albrecht U."/>
            <person name="Echele G."/>
            <person name="Lee C.C."/>
        </authorList>
    </citation>
    <scope>NUCLEOTIDE SEQUENCE [LARGE SCALE GENOMIC DNA]</scope>
    <source>
        <strain evidence="3 4">DSM 14827</strain>
    </source>
</reference>
<protein>
    <submittedName>
        <fullName evidence="3">Tripartite tricarboxylate transporter TctB family protein</fullName>
    </submittedName>
</protein>
<dbReference type="Pfam" id="PF07331">
    <property type="entry name" value="TctB"/>
    <property type="match status" value="1"/>
</dbReference>
<feature type="domain" description="DUF1468" evidence="2">
    <location>
        <begin position="14"/>
        <end position="148"/>
    </location>
</feature>
<accession>A0A239PUF0</accession>
<dbReference type="InterPro" id="IPR009936">
    <property type="entry name" value="DUF1468"/>
</dbReference>
<evidence type="ECO:0000256" key="1">
    <source>
        <dbReference type="SAM" id="Phobius"/>
    </source>
</evidence>
<dbReference type="AlphaFoldDB" id="A0A239PUF0"/>
<evidence type="ECO:0000259" key="2">
    <source>
        <dbReference type="Pfam" id="PF07331"/>
    </source>
</evidence>